<dbReference type="AlphaFoldDB" id="A0A0L6UPN8"/>
<evidence type="ECO:0000313" key="2">
    <source>
        <dbReference type="Proteomes" id="UP000037035"/>
    </source>
</evidence>
<dbReference type="VEuPathDB" id="FungiDB:VP01_4386g1"/>
<proteinExistence type="predicted"/>
<accession>A0A0L6UPN8</accession>
<name>A0A0L6UPN8_9BASI</name>
<organism evidence="1 2">
    <name type="scientific">Puccinia sorghi</name>
    <dbReference type="NCBI Taxonomy" id="27349"/>
    <lineage>
        <taxon>Eukaryota</taxon>
        <taxon>Fungi</taxon>
        <taxon>Dikarya</taxon>
        <taxon>Basidiomycota</taxon>
        <taxon>Pucciniomycotina</taxon>
        <taxon>Pucciniomycetes</taxon>
        <taxon>Pucciniales</taxon>
        <taxon>Pucciniaceae</taxon>
        <taxon>Puccinia</taxon>
    </lineage>
</organism>
<keyword evidence="2" id="KW-1185">Reference proteome</keyword>
<protein>
    <submittedName>
        <fullName evidence="1">Uncharacterized protein</fullName>
    </submittedName>
</protein>
<evidence type="ECO:0000313" key="1">
    <source>
        <dbReference type="EMBL" id="KNZ50503.1"/>
    </source>
</evidence>
<dbReference type="OrthoDB" id="2507581at2759"/>
<feature type="non-terminal residue" evidence="1">
    <location>
        <position position="1"/>
    </location>
</feature>
<dbReference type="Proteomes" id="UP000037035">
    <property type="component" value="Unassembled WGS sequence"/>
</dbReference>
<sequence>RVLLSSIWFEREPRSSTCDRDKFMQIDRFVIGEDLKEELGMMDGYGARDWDNLKKYASNFMVNEKYSDKDVIQQFLSAFPRETCINIKRDLISNDKIKFSADGCSKPPAFSDLLECTEREIKAASDDAFGYGRAFVESNRVMQQGIDKIQSTNSKRKLRKWQKESRRFNKNLKVQIQQRKDLEEMHHHLEIFAKKLEADQREGLVQRIGKDYYLPNQEKIQYDSPRTVVTTESANNPPRKVVSKVAFVDNYQSDEEESADRFRDNSRFEADLEQAMSSLNQVEWDPPVLTSENYGKV</sequence>
<comment type="caution">
    <text evidence="1">The sequence shown here is derived from an EMBL/GenBank/DDBJ whole genome shotgun (WGS) entry which is preliminary data.</text>
</comment>
<dbReference type="EMBL" id="LAVV01009486">
    <property type="protein sequence ID" value="KNZ50503.1"/>
    <property type="molecule type" value="Genomic_DNA"/>
</dbReference>
<reference evidence="1 2" key="1">
    <citation type="submission" date="2015-08" db="EMBL/GenBank/DDBJ databases">
        <title>Next Generation Sequencing and Analysis of the Genome of Puccinia sorghi L Schw, the Causal Agent of Maize Common Rust.</title>
        <authorList>
            <person name="Rochi L."/>
            <person name="Burguener G."/>
            <person name="Darino M."/>
            <person name="Turjanski A."/>
            <person name="Kreff E."/>
            <person name="Dieguez M.J."/>
            <person name="Sacco F."/>
        </authorList>
    </citation>
    <scope>NUCLEOTIDE SEQUENCE [LARGE SCALE GENOMIC DNA]</scope>
    <source>
        <strain evidence="1 2">RO10H11247</strain>
    </source>
</reference>
<gene>
    <name evidence="1" type="ORF">VP01_4386g1</name>
</gene>